<comment type="caution">
    <text evidence="3">The sequence shown here is derived from an EMBL/GenBank/DDBJ whole genome shotgun (WGS) entry which is preliminary data.</text>
</comment>
<accession>A0A419DGM2</accession>
<evidence type="ECO:0000256" key="1">
    <source>
        <dbReference type="SAM" id="MobiDB-lite"/>
    </source>
</evidence>
<protein>
    <submittedName>
        <fullName evidence="3">Uncharacterized protein</fullName>
    </submittedName>
</protein>
<feature type="region of interest" description="Disordered" evidence="1">
    <location>
        <begin position="1"/>
        <end position="25"/>
    </location>
</feature>
<keyword evidence="2" id="KW-0812">Transmembrane</keyword>
<keyword evidence="2" id="KW-0472">Membrane</keyword>
<sequence length="179" mass="21024">MERTDNKNPIKLRVNQAEMPEKEAKNSSSSFRIKVTDNKIPNRGFLWYIFFSLVFLASSAIIIYIGDWPLLFFVIVFAGVTLWRGHAGKEMDFEIDQNEVSIDEKKFPFEQIESWYFSRVGDDVTINFQLVKKYLPRLSFILNESKDLKQTRKALGSRVPEIEPKEEGFIDFFIRKLKI</sequence>
<keyword evidence="2" id="KW-1133">Transmembrane helix</keyword>
<name>A0A419DGM2_9BACT</name>
<evidence type="ECO:0000313" key="3">
    <source>
        <dbReference type="EMBL" id="RJO62273.1"/>
    </source>
</evidence>
<reference evidence="3 4" key="1">
    <citation type="journal article" date="2017" name="ISME J.">
        <title>Energy and carbon metabolisms in a deep terrestrial subsurface fluid microbial community.</title>
        <authorList>
            <person name="Momper L."/>
            <person name="Jungbluth S.P."/>
            <person name="Lee M.D."/>
            <person name="Amend J.P."/>
        </authorList>
    </citation>
    <scope>NUCLEOTIDE SEQUENCE [LARGE SCALE GENOMIC DNA]</scope>
    <source>
        <strain evidence="3">SURF_29</strain>
    </source>
</reference>
<dbReference type="Proteomes" id="UP000285655">
    <property type="component" value="Unassembled WGS sequence"/>
</dbReference>
<organism evidence="3 4">
    <name type="scientific">candidate division WS5 bacterium</name>
    <dbReference type="NCBI Taxonomy" id="2093353"/>
    <lineage>
        <taxon>Bacteria</taxon>
        <taxon>candidate division WS5</taxon>
    </lineage>
</organism>
<proteinExistence type="predicted"/>
<dbReference type="EMBL" id="QZJW01000002">
    <property type="protein sequence ID" value="RJO62273.1"/>
    <property type="molecule type" value="Genomic_DNA"/>
</dbReference>
<evidence type="ECO:0000256" key="2">
    <source>
        <dbReference type="SAM" id="Phobius"/>
    </source>
</evidence>
<dbReference type="AlphaFoldDB" id="A0A419DGM2"/>
<feature type="transmembrane region" description="Helical" evidence="2">
    <location>
        <begin position="45"/>
        <end position="64"/>
    </location>
</feature>
<evidence type="ECO:0000313" key="4">
    <source>
        <dbReference type="Proteomes" id="UP000285655"/>
    </source>
</evidence>
<feature type="transmembrane region" description="Helical" evidence="2">
    <location>
        <begin position="70"/>
        <end position="87"/>
    </location>
</feature>
<gene>
    <name evidence="3" type="ORF">C4544_00280</name>
</gene>